<feature type="transmembrane region" description="Helical" evidence="1">
    <location>
        <begin position="310"/>
        <end position="328"/>
    </location>
</feature>
<keyword evidence="1" id="KW-0812">Transmembrane</keyword>
<proteinExistence type="predicted"/>
<protein>
    <submittedName>
        <fullName evidence="2">Uncharacterized protein</fullName>
    </submittedName>
</protein>
<gene>
    <name evidence="2" type="ORF">SAMN05216192_13118</name>
</gene>
<sequence length="531" mass="58942">MSGNVLEMTSLLEVELKEITLSKQTLEINHVLELLAKYKETTLNTLISQFGLGPLFDSYRNGGNVTTLHNAGKGIFADEATSERYTEAFDRKNYEKDFPKKRKLKFKTSSQITDDYTGKILKKDGTTHLDHIVSAKAVHDNNEARLYMSAERRNEMATSDKNLAWTDSSLNQSKSDKDLEQWMARKNRRNPGETNAQHYEINQEEAARKNKEAKQHVQSTVRRARNKYYVSGVLSSGVDQGLRMGKKQALGMFLYELQAALIPEITGYFRQFKSYGTLSRRIEEFSNLCMRLQARMAAKATDIARAFGEGLAGGFTANLITILINTFATTSRNMARMLNDSIHALIRAFKLLINPPHGMGQSQALLEASKILTAAVTASAGVILTESFAAYLKTTPAAPFADLVAGVLGGILTGIASVTLVYMIDNFVAVMKSVGAAFSLIKYQLTVSRDDIRRIYLDAASSIDAEYQLILGRIYLEYEGLNKLTSLAYDCGRLAGLQLKASQELARANGVQESEILTGLDEIDDFFMNGM</sequence>
<dbReference type="AlphaFoldDB" id="A0A1G8YZA1"/>
<keyword evidence="1" id="KW-0472">Membrane</keyword>
<dbReference type="EMBL" id="FNDX01000031">
    <property type="protein sequence ID" value="SDK08057.1"/>
    <property type="molecule type" value="Genomic_DNA"/>
</dbReference>
<dbReference type="Proteomes" id="UP000199050">
    <property type="component" value="Unassembled WGS sequence"/>
</dbReference>
<keyword evidence="1" id="KW-1133">Transmembrane helix</keyword>
<feature type="transmembrane region" description="Helical" evidence="1">
    <location>
        <begin position="403"/>
        <end position="424"/>
    </location>
</feature>
<keyword evidence="3" id="KW-1185">Reference proteome</keyword>
<name>A0A1G8YZA1_9BACL</name>
<feature type="transmembrane region" description="Helical" evidence="1">
    <location>
        <begin position="371"/>
        <end position="391"/>
    </location>
</feature>
<organism evidence="2 3">
    <name type="scientific">Paenibacillus typhae</name>
    <dbReference type="NCBI Taxonomy" id="1174501"/>
    <lineage>
        <taxon>Bacteria</taxon>
        <taxon>Bacillati</taxon>
        <taxon>Bacillota</taxon>
        <taxon>Bacilli</taxon>
        <taxon>Bacillales</taxon>
        <taxon>Paenibacillaceae</taxon>
        <taxon>Paenibacillus</taxon>
    </lineage>
</organism>
<evidence type="ECO:0000313" key="3">
    <source>
        <dbReference type="Proteomes" id="UP000199050"/>
    </source>
</evidence>
<evidence type="ECO:0000256" key="1">
    <source>
        <dbReference type="SAM" id="Phobius"/>
    </source>
</evidence>
<dbReference type="OrthoDB" id="2497689at2"/>
<accession>A0A1G8YZA1</accession>
<dbReference type="RefSeq" id="WP_090717083.1">
    <property type="nucleotide sequence ID" value="NZ_CBCSKY010000035.1"/>
</dbReference>
<evidence type="ECO:0000313" key="2">
    <source>
        <dbReference type="EMBL" id="SDK08057.1"/>
    </source>
</evidence>
<reference evidence="3" key="1">
    <citation type="submission" date="2016-10" db="EMBL/GenBank/DDBJ databases">
        <authorList>
            <person name="Varghese N."/>
            <person name="Submissions S."/>
        </authorList>
    </citation>
    <scope>NUCLEOTIDE SEQUENCE [LARGE SCALE GENOMIC DNA]</scope>
    <source>
        <strain evidence="3">CGMCC 1.11012</strain>
    </source>
</reference>